<reference evidence="3" key="1">
    <citation type="journal article" date="2011" name="Genome Res.">
        <title>Phylogeny-wide analysis of social amoeba genomes highlights ancient origins for complex intercellular communication.</title>
        <authorList>
            <person name="Heidel A.J."/>
            <person name="Lawal H.M."/>
            <person name="Felder M."/>
            <person name="Schilde C."/>
            <person name="Helps N.R."/>
            <person name="Tunggal B."/>
            <person name="Rivero F."/>
            <person name="John U."/>
            <person name="Schleicher M."/>
            <person name="Eichinger L."/>
            <person name="Platzer M."/>
            <person name="Noegel A.A."/>
            <person name="Schaap P."/>
            <person name="Gloeckner G."/>
        </authorList>
    </citation>
    <scope>NUCLEOTIDE SEQUENCE [LARGE SCALE GENOMIC DNA]</scope>
    <source>
        <strain evidence="3">SH3</strain>
    </source>
</reference>
<evidence type="ECO:0000256" key="1">
    <source>
        <dbReference type="SAM" id="MobiDB-lite"/>
    </source>
</evidence>
<dbReference type="RefSeq" id="XP_004352625.1">
    <property type="nucleotide sequence ID" value="XM_004352573.1"/>
</dbReference>
<proteinExistence type="predicted"/>
<protein>
    <submittedName>
        <fullName evidence="2">Uncharacterized protein</fullName>
    </submittedName>
</protein>
<evidence type="ECO:0000313" key="3">
    <source>
        <dbReference type="Proteomes" id="UP000007797"/>
    </source>
</evidence>
<dbReference type="KEGG" id="dfa:DFA_09200"/>
<feature type="compositionally biased region" description="Low complexity" evidence="1">
    <location>
        <begin position="129"/>
        <end position="148"/>
    </location>
</feature>
<name>F4Q6Z0_CACFS</name>
<sequence length="501" mass="56878">MATLLHYLEYQILDHYFTDNNIFGCQDLGSAQPEYFDSNGNAVKSTSTSTSTLLYTPYNRVEVFNLNVVCKRWFGHLLKLLNDGSLESILHHSRNSLQSIQIVQTWGTVNKVLTILQQFLNPSPILKANNNNNNNQRQQNNSNNNNNDNNNLKSVYLFLTNTTIANQETKELVSGQLSNIFCQLEHSLESITLRHVTPFDTPIPQLAIESLFGHVSSNAGDEIYPNLVHLYLSGLDDTTFQYSNLDRMKSLQEINIVTRSPPTVNSRLLQYLLTTKVPRVSNTMTLTSQTIEIITTNTKVLAWTIEINFTDESILSILPFTTPSHITELKIIISKSIKPLPIVRLPTTDINYNNSPICPIRLDNKQLLKLSLELLDIDCDNGFFGFYQFHTLIGQAYNIKLLRISTKYTSWCDHGGSLFKTLIDHNPNLAALQLSSLGHQAPPLMVYTPDIENLLLQHPRLDFIGVQGLAHIFYGNHFNSLYSRYHNNGQTCFRKNISFPI</sequence>
<feature type="region of interest" description="Disordered" evidence="1">
    <location>
        <begin position="126"/>
        <end position="148"/>
    </location>
</feature>
<dbReference type="Proteomes" id="UP000007797">
    <property type="component" value="Unassembled WGS sequence"/>
</dbReference>
<keyword evidence="3" id="KW-1185">Reference proteome</keyword>
<gene>
    <name evidence="2" type="ORF">DFA_09200</name>
</gene>
<dbReference type="GeneID" id="14868136"/>
<dbReference type="AlphaFoldDB" id="F4Q6Z0"/>
<dbReference type="EMBL" id="GL883024">
    <property type="protein sequence ID" value="EGG16172.1"/>
    <property type="molecule type" value="Genomic_DNA"/>
</dbReference>
<accession>F4Q6Z0</accession>
<organism evidence="2 3">
    <name type="scientific">Cavenderia fasciculata</name>
    <name type="common">Slime mold</name>
    <name type="synonym">Dictyostelium fasciculatum</name>
    <dbReference type="NCBI Taxonomy" id="261658"/>
    <lineage>
        <taxon>Eukaryota</taxon>
        <taxon>Amoebozoa</taxon>
        <taxon>Evosea</taxon>
        <taxon>Eumycetozoa</taxon>
        <taxon>Dictyostelia</taxon>
        <taxon>Acytosteliales</taxon>
        <taxon>Cavenderiaceae</taxon>
        <taxon>Cavenderia</taxon>
    </lineage>
</organism>
<evidence type="ECO:0000313" key="2">
    <source>
        <dbReference type="EMBL" id="EGG16172.1"/>
    </source>
</evidence>